<accession>A0A5B8RVA5</accession>
<keyword evidence="5" id="KW-1185">Reference proteome</keyword>
<dbReference type="EMBL" id="CP042344">
    <property type="protein sequence ID" value="QEA12698.1"/>
    <property type="molecule type" value="Genomic_DNA"/>
</dbReference>
<dbReference type="SMART" id="SM00267">
    <property type="entry name" value="GGDEF"/>
    <property type="match status" value="1"/>
</dbReference>
<dbReference type="OrthoDB" id="9813903at2"/>
<evidence type="ECO:0000313" key="4">
    <source>
        <dbReference type="EMBL" id="QEA12698.1"/>
    </source>
</evidence>
<dbReference type="CDD" id="cd00130">
    <property type="entry name" value="PAS"/>
    <property type="match status" value="2"/>
</dbReference>
<dbReference type="PROSITE" id="PS50887">
    <property type="entry name" value="GGDEF"/>
    <property type="match status" value="1"/>
</dbReference>
<reference evidence="4 5" key="1">
    <citation type="submission" date="2019-07" db="EMBL/GenBank/DDBJ databases">
        <title>Complete genome sequence of Comamonas sp. NLF 7-7 isolated from livestock.</title>
        <authorList>
            <person name="Kim D.H."/>
            <person name="Kim J.G."/>
        </authorList>
    </citation>
    <scope>NUCLEOTIDE SEQUENCE [LARGE SCALE GENOMIC DNA]</scope>
    <source>
        <strain evidence="4 5">NLF 7-7</strain>
    </source>
</reference>
<feature type="domain" description="EAL" evidence="2">
    <location>
        <begin position="581"/>
        <end position="835"/>
    </location>
</feature>
<dbReference type="SMART" id="SM00086">
    <property type="entry name" value="PAC"/>
    <property type="match status" value="3"/>
</dbReference>
<feature type="domain" description="PAC" evidence="1">
    <location>
        <begin position="352"/>
        <end position="405"/>
    </location>
</feature>
<dbReference type="InterPro" id="IPR043128">
    <property type="entry name" value="Rev_trsase/Diguanyl_cyclase"/>
</dbReference>
<dbReference type="CDD" id="cd01948">
    <property type="entry name" value="EAL"/>
    <property type="match status" value="1"/>
</dbReference>
<dbReference type="NCBIfam" id="TIGR00254">
    <property type="entry name" value="GGDEF"/>
    <property type="match status" value="1"/>
</dbReference>
<dbReference type="Gene3D" id="3.30.70.270">
    <property type="match status" value="1"/>
</dbReference>
<dbReference type="InterPro" id="IPR035919">
    <property type="entry name" value="EAL_sf"/>
</dbReference>
<dbReference type="InterPro" id="IPR000700">
    <property type="entry name" value="PAS-assoc_C"/>
</dbReference>
<dbReference type="SUPFAM" id="SSF55785">
    <property type="entry name" value="PYP-like sensor domain (PAS domain)"/>
    <property type="match status" value="3"/>
</dbReference>
<evidence type="ECO:0000259" key="1">
    <source>
        <dbReference type="PROSITE" id="PS50113"/>
    </source>
</evidence>
<dbReference type="AlphaFoldDB" id="A0A5B8RVA5"/>
<sequence>MSDAPLPPPADDGPDAPARGGRRQALLALLQQAGRMAGLGVWEITTGRGVTLWTDTCNTLLGLAPGSPVDAGLIDTHVAPPWRAELRARLLSGLRAGASWSMPLQILRADGRLLWVLVAAEPALENGRVRCLRGILQDIDEARRREEQLRESERHLSHIFRMVPLPMGISRRSDNKYLLVNPAWEAMTGIHQEETSGLSAIEMGLYDPEDRARMIAAIDAKGQLDNHEIKLYIRGGQQRTVVQSIRELDYHGEPCWLFSAHDVTERIRNEKRIREREELLSLTVSAAALGLWDWDLVSGQITGDERWRAMHGLAPGRGPWAWPACSSGITEADLQAIEQAAQAHGEHPTQPFDQTWRVVLGSGAVRWIRNLGKIVRPDGQGPGLRMLGVSLDVTQQLEQQEQLRHLAHYDVLTQLPNRLKLAQHLQEEMALARRSGSLLGVVYLDLDRFKPVNDTLGHDVGDQLLVGVARRLGAALRSGDRTARLGGDEFIILLPGLNSRGDCERKLRQLMQRLCRPYMLGVHQVRVTASMGYTLYPLDTPDADADTLLRHADQAMYQAKQAGRNRFCSFDALHARDQQEQQARLQHLEQALQRREFALYLQPKVHVGTRQIVGAECLIRWNHPQDGVLSPAAFLPALAGSALEIAFDRWVFDEALRCIGRLQAAGWPLALSVNISAQYLQHEGFAQWVLQCLERYPQVDASLIELEIIESAALYNIEHVSAELTRLRAKGMRVALDDFGTGYSSLTYLRRLPMDALKIDQSFIRDMLSDPDDMTIVQSIIGLAQAFHCEVIGEGVETAEQACELQRLGCALQQGYHWARPMPLDAFLEWARQYAPAQGQGAR</sequence>
<dbReference type="RefSeq" id="WP_146912292.1">
    <property type="nucleotide sequence ID" value="NZ_CP042344.1"/>
</dbReference>
<dbReference type="Proteomes" id="UP000321199">
    <property type="component" value="Chromosome"/>
</dbReference>
<dbReference type="InterPro" id="IPR001633">
    <property type="entry name" value="EAL_dom"/>
</dbReference>
<evidence type="ECO:0000259" key="2">
    <source>
        <dbReference type="PROSITE" id="PS50883"/>
    </source>
</evidence>
<evidence type="ECO:0000259" key="3">
    <source>
        <dbReference type="PROSITE" id="PS50887"/>
    </source>
</evidence>
<dbReference type="SMART" id="SM00052">
    <property type="entry name" value="EAL"/>
    <property type="match status" value="1"/>
</dbReference>
<dbReference type="InterPro" id="IPR052155">
    <property type="entry name" value="Biofilm_reg_signaling"/>
</dbReference>
<dbReference type="PANTHER" id="PTHR44757:SF2">
    <property type="entry name" value="BIOFILM ARCHITECTURE MAINTENANCE PROTEIN MBAA"/>
    <property type="match status" value="1"/>
</dbReference>
<dbReference type="GO" id="GO:0003824">
    <property type="term" value="F:catalytic activity"/>
    <property type="evidence" value="ECO:0007669"/>
    <property type="project" value="UniProtKB-ARBA"/>
</dbReference>
<dbReference type="PROSITE" id="PS50113">
    <property type="entry name" value="PAC"/>
    <property type="match status" value="2"/>
</dbReference>
<dbReference type="NCBIfam" id="TIGR00229">
    <property type="entry name" value="sensory_box"/>
    <property type="match status" value="1"/>
</dbReference>
<dbReference type="InterPro" id="IPR035965">
    <property type="entry name" value="PAS-like_dom_sf"/>
</dbReference>
<name>A0A5B8RVA5_9BURK</name>
<dbReference type="Gene3D" id="3.30.450.20">
    <property type="entry name" value="PAS domain"/>
    <property type="match status" value="3"/>
</dbReference>
<dbReference type="InterPro" id="IPR000160">
    <property type="entry name" value="GGDEF_dom"/>
</dbReference>
<dbReference type="InterPro" id="IPR001610">
    <property type="entry name" value="PAC"/>
</dbReference>
<dbReference type="KEGG" id="cof:FOZ74_06495"/>
<dbReference type="CDD" id="cd01949">
    <property type="entry name" value="GGDEF"/>
    <property type="match status" value="1"/>
</dbReference>
<protein>
    <submittedName>
        <fullName evidence="4">EAL domain-containing protein</fullName>
    </submittedName>
</protein>
<dbReference type="InterPro" id="IPR029787">
    <property type="entry name" value="Nucleotide_cyclase"/>
</dbReference>
<dbReference type="PROSITE" id="PS50883">
    <property type="entry name" value="EAL"/>
    <property type="match status" value="1"/>
</dbReference>
<dbReference type="SUPFAM" id="SSF55073">
    <property type="entry name" value="Nucleotide cyclase"/>
    <property type="match status" value="1"/>
</dbReference>
<organism evidence="4 5">
    <name type="scientific">Comamonas flocculans</name>
    <dbReference type="NCBI Taxonomy" id="2597701"/>
    <lineage>
        <taxon>Bacteria</taxon>
        <taxon>Pseudomonadati</taxon>
        <taxon>Pseudomonadota</taxon>
        <taxon>Betaproteobacteria</taxon>
        <taxon>Burkholderiales</taxon>
        <taxon>Comamonadaceae</taxon>
        <taxon>Comamonas</taxon>
    </lineage>
</organism>
<dbReference type="PANTHER" id="PTHR44757">
    <property type="entry name" value="DIGUANYLATE CYCLASE DGCP"/>
    <property type="match status" value="1"/>
</dbReference>
<dbReference type="Pfam" id="PF00990">
    <property type="entry name" value="GGDEF"/>
    <property type="match status" value="1"/>
</dbReference>
<evidence type="ECO:0000313" key="5">
    <source>
        <dbReference type="Proteomes" id="UP000321199"/>
    </source>
</evidence>
<dbReference type="Gene3D" id="2.10.70.100">
    <property type="match status" value="1"/>
</dbReference>
<dbReference type="SUPFAM" id="SSF141868">
    <property type="entry name" value="EAL domain-like"/>
    <property type="match status" value="1"/>
</dbReference>
<dbReference type="InterPro" id="IPR000014">
    <property type="entry name" value="PAS"/>
</dbReference>
<dbReference type="FunFam" id="3.30.70.270:FF:000001">
    <property type="entry name" value="Diguanylate cyclase domain protein"/>
    <property type="match status" value="1"/>
</dbReference>
<feature type="domain" description="GGDEF" evidence="3">
    <location>
        <begin position="437"/>
        <end position="572"/>
    </location>
</feature>
<gene>
    <name evidence="4" type="ORF">FOZ74_06495</name>
</gene>
<dbReference type="Gene3D" id="3.20.20.450">
    <property type="entry name" value="EAL domain"/>
    <property type="match status" value="1"/>
</dbReference>
<dbReference type="Pfam" id="PF00563">
    <property type="entry name" value="EAL"/>
    <property type="match status" value="1"/>
</dbReference>
<proteinExistence type="predicted"/>
<feature type="domain" description="PAC" evidence="1">
    <location>
        <begin position="100"/>
        <end position="151"/>
    </location>
</feature>